<comment type="subcellular location">
    <subcellularLocation>
        <location evidence="1 10">Cell membrane</location>
        <topology evidence="1 10">Multi-pass membrane protein</topology>
    </subcellularLocation>
</comment>
<keyword evidence="6 10" id="KW-1133">Transmembrane helix</keyword>
<dbReference type="AlphaFoldDB" id="A0A7M6W8I3"/>
<keyword evidence="12" id="KW-1185">Reference proteome</keyword>
<evidence type="ECO:0000256" key="10">
    <source>
        <dbReference type="RuleBase" id="RU351113"/>
    </source>
</evidence>
<dbReference type="InterPro" id="IPR004117">
    <property type="entry name" value="7tm6_olfct_rcpt"/>
</dbReference>
<dbReference type="PANTHER" id="PTHR21137">
    <property type="entry name" value="ODORANT RECEPTOR"/>
    <property type="match status" value="1"/>
</dbReference>
<dbReference type="Pfam" id="PF02949">
    <property type="entry name" value="7tm_6"/>
    <property type="match status" value="1"/>
</dbReference>
<evidence type="ECO:0000256" key="9">
    <source>
        <dbReference type="ARBA" id="ARBA00023224"/>
    </source>
</evidence>
<keyword evidence="7 10" id="KW-0472">Membrane</keyword>
<evidence type="ECO:0000313" key="11">
    <source>
        <dbReference type="EnsemblMetazoa" id="NP_001177510"/>
    </source>
</evidence>
<dbReference type="GO" id="GO:0004984">
    <property type="term" value="F:olfactory receptor activity"/>
    <property type="evidence" value="ECO:0007669"/>
    <property type="project" value="InterPro"/>
</dbReference>
<dbReference type="PANTHER" id="PTHR21137:SF35">
    <property type="entry name" value="ODORANT RECEPTOR 19A-RELATED"/>
    <property type="match status" value="1"/>
</dbReference>
<evidence type="ECO:0000256" key="5">
    <source>
        <dbReference type="ARBA" id="ARBA00022725"/>
    </source>
</evidence>
<evidence type="ECO:0000256" key="1">
    <source>
        <dbReference type="ARBA" id="ARBA00004651"/>
    </source>
</evidence>
<keyword evidence="4 10" id="KW-0812">Transmembrane</keyword>
<dbReference type="SMR" id="A0A7M6W8I3"/>
<dbReference type="GO" id="GO:0007165">
    <property type="term" value="P:signal transduction"/>
    <property type="evidence" value="ECO:0007669"/>
    <property type="project" value="UniProtKB-KW"/>
</dbReference>
<feature type="transmembrane region" description="Helical" evidence="10">
    <location>
        <begin position="275"/>
        <end position="294"/>
    </location>
</feature>
<keyword evidence="9 10" id="KW-0807">Transducer</keyword>
<evidence type="ECO:0000256" key="8">
    <source>
        <dbReference type="ARBA" id="ARBA00023170"/>
    </source>
</evidence>
<dbReference type="GO" id="GO:0005886">
    <property type="term" value="C:plasma membrane"/>
    <property type="evidence" value="ECO:0007669"/>
    <property type="project" value="UniProtKB-SubCell"/>
</dbReference>
<organism evidence="11 12">
    <name type="scientific">Nasonia vitripennis</name>
    <name type="common">Parasitic wasp</name>
    <dbReference type="NCBI Taxonomy" id="7425"/>
    <lineage>
        <taxon>Eukaryota</taxon>
        <taxon>Metazoa</taxon>
        <taxon>Ecdysozoa</taxon>
        <taxon>Arthropoda</taxon>
        <taxon>Hexapoda</taxon>
        <taxon>Insecta</taxon>
        <taxon>Pterygota</taxon>
        <taxon>Neoptera</taxon>
        <taxon>Endopterygota</taxon>
        <taxon>Hymenoptera</taxon>
        <taxon>Apocrita</taxon>
        <taxon>Proctotrupomorpha</taxon>
        <taxon>Chalcidoidea</taxon>
        <taxon>Pteromalidae</taxon>
        <taxon>Pteromalinae</taxon>
        <taxon>Nasonia</taxon>
    </lineage>
</organism>
<name>A0A7M6W8I3_NASVI</name>
<comment type="caution">
    <text evidence="10">Lacks conserved residue(s) required for the propagation of feature annotation.</text>
</comment>
<keyword evidence="5 10" id="KW-0552">Olfaction</keyword>
<accession>A0A7M6W8I3</accession>
<gene>
    <name evidence="11" type="primary">100463077</name>
</gene>
<dbReference type="EnsemblMetazoa" id="NM_001190581">
    <property type="protein sequence ID" value="NP_001177510"/>
    <property type="gene ID" value="GeneID_100463077"/>
</dbReference>
<evidence type="ECO:0000256" key="6">
    <source>
        <dbReference type="ARBA" id="ARBA00022989"/>
    </source>
</evidence>
<reference evidence="11" key="1">
    <citation type="submission" date="2021-01" db="UniProtKB">
        <authorList>
            <consortium name="EnsemblMetazoa"/>
        </authorList>
    </citation>
    <scope>IDENTIFICATION</scope>
</reference>
<feature type="transmembrane region" description="Helical" evidence="10">
    <location>
        <begin position="369"/>
        <end position="391"/>
    </location>
</feature>
<dbReference type="Proteomes" id="UP000002358">
    <property type="component" value="Chromosome 5"/>
</dbReference>
<dbReference type="GO" id="GO:0005549">
    <property type="term" value="F:odorant binding"/>
    <property type="evidence" value="ECO:0007669"/>
    <property type="project" value="InterPro"/>
</dbReference>
<feature type="transmembrane region" description="Helical" evidence="10">
    <location>
        <begin position="39"/>
        <end position="57"/>
    </location>
</feature>
<feature type="transmembrane region" description="Helical" evidence="10">
    <location>
        <begin position="300"/>
        <end position="318"/>
    </location>
</feature>
<feature type="transmembrane region" description="Helical" evidence="10">
    <location>
        <begin position="145"/>
        <end position="162"/>
    </location>
</feature>
<sequence length="402" mass="46836">MARSFASFDEYTFLNRWGLTFLGIWKSDAEARGGPLRRFLHRLHVTILFTLLMLLLLPQWMDMYVLWGNIDANAETFVLNVFTITALLKLWCFLSARQIFEQVIDTMKENWRRTMSGDEPGRKTHREILLDMAGKARDYTKRYGLLMYSTATMYFVSPFVGMQRDNVRIRKYPFFGWYYFDRFSNLYYGICYASQVIIGIVVGTSNYAMDSIFLVAIYHTCARLQMLQHDLKKIGEDRENRSPEEIVQLIRLHQREIRDAKRLTKIFNGSSLQQLLVSCVIICIIGFKLIIALNDGGFEFLVYVAFMFVALLQIFLYCRPGDELIVQSTAVGYAAYQSHWTSLEAESIRKIMFMILRSQTSLKMTAGNFYVLSLPNFTMILRMSMSFLSLLRAMYRKSDGFG</sequence>
<evidence type="ECO:0000256" key="7">
    <source>
        <dbReference type="ARBA" id="ARBA00023136"/>
    </source>
</evidence>
<proteinExistence type="inferred from homology"/>
<feature type="transmembrane region" description="Helical" evidence="10">
    <location>
        <begin position="186"/>
        <end position="209"/>
    </location>
</feature>
<dbReference type="KEGG" id="nvi:100463077"/>
<keyword evidence="8 10" id="KW-0675">Receptor</keyword>
<evidence type="ECO:0000256" key="3">
    <source>
        <dbReference type="ARBA" id="ARBA00022606"/>
    </source>
</evidence>
<keyword evidence="3 10" id="KW-0716">Sensory transduction</keyword>
<keyword evidence="2" id="KW-1003">Cell membrane</keyword>
<evidence type="ECO:0000313" key="12">
    <source>
        <dbReference type="Proteomes" id="UP000002358"/>
    </source>
</evidence>
<comment type="similarity">
    <text evidence="10">Belongs to the insect chemoreceptor superfamily. Heteromeric odorant receptor channel (TC 1.A.69) family.</text>
</comment>
<evidence type="ECO:0000256" key="4">
    <source>
        <dbReference type="ARBA" id="ARBA00022692"/>
    </source>
</evidence>
<dbReference type="OrthoDB" id="6617147at2759"/>
<protein>
    <recommendedName>
        <fullName evidence="10">Odorant receptor</fullName>
    </recommendedName>
</protein>
<evidence type="ECO:0000256" key="2">
    <source>
        <dbReference type="ARBA" id="ARBA00022475"/>
    </source>
</evidence>